<dbReference type="CDD" id="cd00590">
    <property type="entry name" value="RRM_SF"/>
    <property type="match status" value="1"/>
</dbReference>
<protein>
    <recommendedName>
        <fullName evidence="5">RRM domain-containing protein</fullName>
    </recommendedName>
</protein>
<evidence type="ECO:0000313" key="3">
    <source>
        <dbReference type="EMBL" id="KAK7840301.1"/>
    </source>
</evidence>
<evidence type="ECO:0000313" key="4">
    <source>
        <dbReference type="Proteomes" id="UP000237347"/>
    </source>
</evidence>
<keyword evidence="4" id="KW-1185">Reference proteome</keyword>
<dbReference type="EMBL" id="PKMF04000264">
    <property type="protein sequence ID" value="KAK7840301.1"/>
    <property type="molecule type" value="Genomic_DNA"/>
</dbReference>
<dbReference type="GO" id="GO:0003729">
    <property type="term" value="F:mRNA binding"/>
    <property type="evidence" value="ECO:0007669"/>
    <property type="project" value="TreeGrafter"/>
</dbReference>
<dbReference type="PANTHER" id="PTHR10693">
    <property type="entry name" value="RAS GTPASE-ACTIVATING PROTEIN-BINDING PROTEIN"/>
    <property type="match status" value="1"/>
</dbReference>
<keyword evidence="2" id="KW-0812">Transmembrane</keyword>
<gene>
    <name evidence="3" type="ORF">CFP56_016819</name>
</gene>
<dbReference type="AlphaFoldDB" id="A0AAW0KNY9"/>
<evidence type="ECO:0000256" key="1">
    <source>
        <dbReference type="SAM" id="MobiDB-lite"/>
    </source>
</evidence>
<dbReference type="Gene3D" id="3.30.70.330">
    <property type="match status" value="1"/>
</dbReference>
<dbReference type="PANTHER" id="PTHR10693:SF20">
    <property type="entry name" value="AT27578P"/>
    <property type="match status" value="1"/>
</dbReference>
<comment type="caution">
    <text evidence="3">The sequence shown here is derived from an EMBL/GenBank/DDBJ whole genome shotgun (WGS) entry which is preliminary data.</text>
</comment>
<keyword evidence="2" id="KW-0472">Membrane</keyword>
<dbReference type="GO" id="GO:1990904">
    <property type="term" value="C:ribonucleoprotein complex"/>
    <property type="evidence" value="ECO:0007669"/>
    <property type="project" value="TreeGrafter"/>
</dbReference>
<name>A0AAW0KNY9_QUESU</name>
<feature type="region of interest" description="Disordered" evidence="1">
    <location>
        <begin position="61"/>
        <end position="82"/>
    </location>
</feature>
<proteinExistence type="predicted"/>
<reference evidence="3 4" key="1">
    <citation type="journal article" date="2018" name="Sci. Data">
        <title>The draft genome sequence of cork oak.</title>
        <authorList>
            <person name="Ramos A.M."/>
            <person name="Usie A."/>
            <person name="Barbosa P."/>
            <person name="Barros P.M."/>
            <person name="Capote T."/>
            <person name="Chaves I."/>
            <person name="Simoes F."/>
            <person name="Abreu I."/>
            <person name="Carrasquinho I."/>
            <person name="Faro C."/>
            <person name="Guimaraes J.B."/>
            <person name="Mendonca D."/>
            <person name="Nobrega F."/>
            <person name="Rodrigues L."/>
            <person name="Saibo N.J.M."/>
            <person name="Varela M.C."/>
            <person name="Egas C."/>
            <person name="Matos J."/>
            <person name="Miguel C.M."/>
            <person name="Oliveira M.M."/>
            <person name="Ricardo C.P."/>
            <person name="Goncalves S."/>
        </authorList>
    </citation>
    <scope>NUCLEOTIDE SEQUENCE [LARGE SCALE GENOMIC DNA]</scope>
    <source>
        <strain evidence="4">cv. HL8</strain>
    </source>
</reference>
<dbReference type="InterPro" id="IPR035979">
    <property type="entry name" value="RBD_domain_sf"/>
</dbReference>
<keyword evidence="2" id="KW-1133">Transmembrane helix</keyword>
<dbReference type="InterPro" id="IPR012677">
    <property type="entry name" value="Nucleotide-bd_a/b_plait_sf"/>
</dbReference>
<accession>A0AAW0KNY9</accession>
<feature type="transmembrane region" description="Helical" evidence="2">
    <location>
        <begin position="151"/>
        <end position="173"/>
    </location>
</feature>
<sequence length="301" mass="32953">MAELVARDKTNLLFLLVHSRAYSCSPVEENHVSETAAELSEVVDGEVKVKKESPAAFSAPTYAPRRSVSKSQEQPVIAGPPPLLVSETPVSRTNANENSSNKDSEVEGYSIYIKGLPLNVTPSLLENEFKKFVPIKNGGIQVRSQKVCYMLIKFMLFIVSCSLNIIIILHVSIQQGFCFGFVEFEAASAVQSAIKESPIDIGGRQAVVEEKRSTSRGNGKGQFSSGRGMDIGMKEAEEGVEMETMRWQGLWSGAFLLRSFQYKSGALSNIAHVSNFLVSYSLNCLISQVRAPDLDVCTIES</sequence>
<dbReference type="Proteomes" id="UP000237347">
    <property type="component" value="Unassembled WGS sequence"/>
</dbReference>
<evidence type="ECO:0000256" key="2">
    <source>
        <dbReference type="SAM" id="Phobius"/>
    </source>
</evidence>
<dbReference type="SUPFAM" id="SSF54928">
    <property type="entry name" value="RNA-binding domain, RBD"/>
    <property type="match status" value="1"/>
</dbReference>
<dbReference type="GO" id="GO:0005829">
    <property type="term" value="C:cytosol"/>
    <property type="evidence" value="ECO:0007669"/>
    <property type="project" value="TreeGrafter"/>
</dbReference>
<organism evidence="3 4">
    <name type="scientific">Quercus suber</name>
    <name type="common">Cork oak</name>
    <dbReference type="NCBI Taxonomy" id="58331"/>
    <lineage>
        <taxon>Eukaryota</taxon>
        <taxon>Viridiplantae</taxon>
        <taxon>Streptophyta</taxon>
        <taxon>Embryophyta</taxon>
        <taxon>Tracheophyta</taxon>
        <taxon>Spermatophyta</taxon>
        <taxon>Magnoliopsida</taxon>
        <taxon>eudicotyledons</taxon>
        <taxon>Gunneridae</taxon>
        <taxon>Pentapetalae</taxon>
        <taxon>rosids</taxon>
        <taxon>fabids</taxon>
        <taxon>Fagales</taxon>
        <taxon>Fagaceae</taxon>
        <taxon>Quercus</taxon>
    </lineage>
</organism>
<evidence type="ECO:0008006" key="5">
    <source>
        <dbReference type="Google" id="ProtNLM"/>
    </source>
</evidence>
<dbReference type="InterPro" id="IPR039539">
    <property type="entry name" value="Ras_GTPase_bind_prot"/>
</dbReference>